<dbReference type="AlphaFoldDB" id="A0AAV8XJN5"/>
<reference evidence="1" key="1">
    <citation type="journal article" date="2023" name="Insect Mol. Biol.">
        <title>Genome sequencing provides insights into the evolution of gene families encoding plant cell wall-degrading enzymes in longhorned beetles.</title>
        <authorList>
            <person name="Shin N.R."/>
            <person name="Okamura Y."/>
            <person name="Kirsch R."/>
            <person name="Pauchet Y."/>
        </authorList>
    </citation>
    <scope>NUCLEOTIDE SEQUENCE</scope>
    <source>
        <strain evidence="1">AMC_N1</strain>
    </source>
</reference>
<gene>
    <name evidence="1" type="ORF">NQ318_015189</name>
</gene>
<sequence length="65" mass="7473">MLLAMSGVPPRKPQRLCDRVIKFPKILECDNIELDSLEGCPLEDDSVSLLMELKQKDLEVKRVEF</sequence>
<dbReference type="Proteomes" id="UP001162162">
    <property type="component" value="Unassembled WGS sequence"/>
</dbReference>
<organism evidence="1 2">
    <name type="scientific">Aromia moschata</name>
    <dbReference type="NCBI Taxonomy" id="1265417"/>
    <lineage>
        <taxon>Eukaryota</taxon>
        <taxon>Metazoa</taxon>
        <taxon>Ecdysozoa</taxon>
        <taxon>Arthropoda</taxon>
        <taxon>Hexapoda</taxon>
        <taxon>Insecta</taxon>
        <taxon>Pterygota</taxon>
        <taxon>Neoptera</taxon>
        <taxon>Endopterygota</taxon>
        <taxon>Coleoptera</taxon>
        <taxon>Polyphaga</taxon>
        <taxon>Cucujiformia</taxon>
        <taxon>Chrysomeloidea</taxon>
        <taxon>Cerambycidae</taxon>
        <taxon>Cerambycinae</taxon>
        <taxon>Callichromatini</taxon>
        <taxon>Aromia</taxon>
    </lineage>
</organism>
<comment type="caution">
    <text evidence="1">The sequence shown here is derived from an EMBL/GenBank/DDBJ whole genome shotgun (WGS) entry which is preliminary data.</text>
</comment>
<keyword evidence="2" id="KW-1185">Reference proteome</keyword>
<dbReference type="EMBL" id="JAPWTK010000499">
    <property type="protein sequence ID" value="KAJ8939231.1"/>
    <property type="molecule type" value="Genomic_DNA"/>
</dbReference>
<evidence type="ECO:0000313" key="1">
    <source>
        <dbReference type="EMBL" id="KAJ8939231.1"/>
    </source>
</evidence>
<name>A0AAV8XJN5_9CUCU</name>
<accession>A0AAV8XJN5</accession>
<protein>
    <submittedName>
        <fullName evidence="1">Uncharacterized protein</fullName>
    </submittedName>
</protein>
<evidence type="ECO:0000313" key="2">
    <source>
        <dbReference type="Proteomes" id="UP001162162"/>
    </source>
</evidence>
<proteinExistence type="predicted"/>